<proteinExistence type="predicted"/>
<protein>
    <recommendedName>
        <fullName evidence="1">Phage head morphogenesis domain-containing protein</fullName>
    </recommendedName>
</protein>
<dbReference type="Pfam" id="PF04233">
    <property type="entry name" value="Phage_Mu_F"/>
    <property type="match status" value="1"/>
</dbReference>
<evidence type="ECO:0000313" key="2">
    <source>
        <dbReference type="EMBL" id="GAH16467.1"/>
    </source>
</evidence>
<dbReference type="EMBL" id="BART01035667">
    <property type="protein sequence ID" value="GAH16467.1"/>
    <property type="molecule type" value="Genomic_DNA"/>
</dbReference>
<dbReference type="InterPro" id="IPR006528">
    <property type="entry name" value="Phage_head_morphogenesis_dom"/>
</dbReference>
<gene>
    <name evidence="2" type="ORF">S01H4_60472</name>
</gene>
<dbReference type="NCBIfam" id="TIGR01641">
    <property type="entry name" value="phageSPP1_gp7"/>
    <property type="match status" value="1"/>
</dbReference>
<reference evidence="2" key="1">
    <citation type="journal article" date="2014" name="Front. Microbiol.">
        <title>High frequency of phylogenetically diverse reductive dehalogenase-homologous genes in deep subseafloor sedimentary metagenomes.</title>
        <authorList>
            <person name="Kawai M."/>
            <person name="Futagami T."/>
            <person name="Toyoda A."/>
            <person name="Takaki Y."/>
            <person name="Nishi S."/>
            <person name="Hori S."/>
            <person name="Arai W."/>
            <person name="Tsubouchi T."/>
            <person name="Morono Y."/>
            <person name="Uchiyama I."/>
            <person name="Ito T."/>
            <person name="Fujiyama A."/>
            <person name="Inagaki F."/>
            <person name="Takami H."/>
        </authorList>
    </citation>
    <scope>NUCLEOTIDE SEQUENCE</scope>
    <source>
        <strain evidence="2">Expedition CK06-06</strain>
    </source>
</reference>
<name>X1D8D0_9ZZZZ</name>
<comment type="caution">
    <text evidence="2">The sequence shown here is derived from an EMBL/GenBank/DDBJ whole genome shotgun (WGS) entry which is preliminary data.</text>
</comment>
<feature type="domain" description="Phage head morphogenesis" evidence="1">
    <location>
        <begin position="5"/>
        <end position="94"/>
    </location>
</feature>
<sequence length="186" mass="20589">EKFPGLSASDIDRKVGRYADKTHRRRTRTIARTETARAQNLGYAQGMEDIGVEKLEFSSSAGCCDECAALDGKVYKVNEAKGIIPVHPNCRCAMLPVVADTPTCRGVGKSIEKAKCIPPENLRDGQIKSLLNQIESTSDTDTINLAAQSLRTLGYKKDIPKLKIKPTTITEYDVKQQKWMESLTEK</sequence>
<feature type="non-terminal residue" evidence="2">
    <location>
        <position position="1"/>
    </location>
</feature>
<evidence type="ECO:0000259" key="1">
    <source>
        <dbReference type="Pfam" id="PF04233"/>
    </source>
</evidence>
<organism evidence="2">
    <name type="scientific">marine sediment metagenome</name>
    <dbReference type="NCBI Taxonomy" id="412755"/>
    <lineage>
        <taxon>unclassified sequences</taxon>
        <taxon>metagenomes</taxon>
        <taxon>ecological metagenomes</taxon>
    </lineage>
</organism>
<accession>X1D8D0</accession>
<feature type="non-terminal residue" evidence="2">
    <location>
        <position position="186"/>
    </location>
</feature>
<dbReference type="AlphaFoldDB" id="X1D8D0"/>